<keyword evidence="1" id="KW-1133">Transmembrane helix</keyword>
<keyword evidence="1" id="KW-0472">Membrane</keyword>
<name>A0A1I3DCT0_9FLAO</name>
<feature type="transmembrane region" description="Helical" evidence="1">
    <location>
        <begin position="16"/>
        <end position="37"/>
    </location>
</feature>
<protein>
    <submittedName>
        <fullName evidence="2">Uncharacterized protein</fullName>
    </submittedName>
</protein>
<keyword evidence="1" id="KW-0812">Transmembrane</keyword>
<dbReference type="STRING" id="1125876.SAMN05443292_0373"/>
<reference evidence="2 3" key="1">
    <citation type="submission" date="2016-10" db="EMBL/GenBank/DDBJ databases">
        <authorList>
            <person name="de Groot N.N."/>
        </authorList>
    </citation>
    <scope>NUCLEOTIDE SEQUENCE [LARGE SCALE GENOMIC DNA]</scope>
    <source>
        <strain evidence="2 3">DSM 26000</strain>
    </source>
</reference>
<dbReference type="RefSeq" id="WP_090078464.1">
    <property type="nucleotide sequence ID" value="NZ_FOQT01000001.1"/>
</dbReference>
<feature type="transmembrane region" description="Helical" evidence="1">
    <location>
        <begin position="77"/>
        <end position="95"/>
    </location>
</feature>
<evidence type="ECO:0000256" key="1">
    <source>
        <dbReference type="SAM" id="Phobius"/>
    </source>
</evidence>
<dbReference type="Proteomes" id="UP000198931">
    <property type="component" value="Unassembled WGS sequence"/>
</dbReference>
<keyword evidence="3" id="KW-1185">Reference proteome</keyword>
<sequence length="104" mass="11844">MSFQETIKDLYKRPTFVSIVGSILFLLSLIVMCYQILFTDLGGAASLGLMIEIIFFLIISAIIYLDRKALINFSTKRLSIIEAILIIGFLIYYYFTHNNSFSIG</sequence>
<feature type="transmembrane region" description="Helical" evidence="1">
    <location>
        <begin position="43"/>
        <end position="65"/>
    </location>
</feature>
<organism evidence="2 3">
    <name type="scientific">Halpernia frigidisoli</name>
    <dbReference type="NCBI Taxonomy" id="1125876"/>
    <lineage>
        <taxon>Bacteria</taxon>
        <taxon>Pseudomonadati</taxon>
        <taxon>Bacteroidota</taxon>
        <taxon>Flavobacteriia</taxon>
        <taxon>Flavobacteriales</taxon>
        <taxon>Weeksellaceae</taxon>
        <taxon>Chryseobacterium group</taxon>
        <taxon>Halpernia</taxon>
    </lineage>
</organism>
<proteinExistence type="predicted"/>
<dbReference type="EMBL" id="FOQT01000001">
    <property type="protein sequence ID" value="SFH84281.1"/>
    <property type="molecule type" value="Genomic_DNA"/>
</dbReference>
<gene>
    <name evidence="2" type="ORF">SAMN05443292_0373</name>
</gene>
<accession>A0A1I3DCT0</accession>
<dbReference type="AlphaFoldDB" id="A0A1I3DCT0"/>
<evidence type="ECO:0000313" key="3">
    <source>
        <dbReference type="Proteomes" id="UP000198931"/>
    </source>
</evidence>
<evidence type="ECO:0000313" key="2">
    <source>
        <dbReference type="EMBL" id="SFH84281.1"/>
    </source>
</evidence>